<dbReference type="EMBL" id="LSMT01000519">
    <property type="protein sequence ID" value="PFX16775.1"/>
    <property type="molecule type" value="Genomic_DNA"/>
</dbReference>
<name>A0A2B4RKI7_STYPI</name>
<evidence type="ECO:0000256" key="1">
    <source>
        <dbReference type="SAM" id="Phobius"/>
    </source>
</evidence>
<dbReference type="AlphaFoldDB" id="A0A2B4RKI7"/>
<keyword evidence="1" id="KW-1133">Transmembrane helix</keyword>
<evidence type="ECO:0000313" key="3">
    <source>
        <dbReference type="EMBL" id="PFX16775.1"/>
    </source>
</evidence>
<gene>
    <name evidence="3" type="ORF">AWC38_SpisGene18923</name>
</gene>
<feature type="chain" id="PRO_5012676661" evidence="2">
    <location>
        <begin position="25"/>
        <end position="282"/>
    </location>
</feature>
<organism evidence="3 4">
    <name type="scientific">Stylophora pistillata</name>
    <name type="common">Smooth cauliflower coral</name>
    <dbReference type="NCBI Taxonomy" id="50429"/>
    <lineage>
        <taxon>Eukaryota</taxon>
        <taxon>Metazoa</taxon>
        <taxon>Cnidaria</taxon>
        <taxon>Anthozoa</taxon>
        <taxon>Hexacorallia</taxon>
        <taxon>Scleractinia</taxon>
        <taxon>Astrocoeniina</taxon>
        <taxon>Pocilloporidae</taxon>
        <taxon>Stylophora</taxon>
    </lineage>
</organism>
<keyword evidence="1" id="KW-0472">Membrane</keyword>
<evidence type="ECO:0000256" key="2">
    <source>
        <dbReference type="SAM" id="SignalP"/>
    </source>
</evidence>
<keyword evidence="2" id="KW-0732">Signal</keyword>
<keyword evidence="1" id="KW-0812">Transmembrane</keyword>
<evidence type="ECO:0000313" key="4">
    <source>
        <dbReference type="Proteomes" id="UP000225706"/>
    </source>
</evidence>
<dbReference type="Proteomes" id="UP000225706">
    <property type="component" value="Unassembled WGS sequence"/>
</dbReference>
<sequence length="282" mass="30586">MKGLIMYLATCSLALLLLWVTARGEALLNADGSITQPNESVKISEDQMELTLTTNIILPADTMSVGKVIVSVFTADDRGGQLTSRLANTSGITEASPKAQKVRELGLENASITLTSKVWKNHTTNRFQVGSELRIRLNGSTTLYQHVFQIRKVLIVVTSWGKLGKADVRHNEQLFFIFYTKSVGTATPISTLTPFTGLTSQENDTTHKPSVTDATTSGTKNKVVIGVYIGIGAVILIVMIGCGVYCKCERNRRHTDAKKITEPSTEEGVEPGAITNNGVFPL</sequence>
<keyword evidence="4" id="KW-1185">Reference proteome</keyword>
<proteinExistence type="predicted"/>
<protein>
    <submittedName>
        <fullName evidence="3">Uncharacterized protein</fullName>
    </submittedName>
</protein>
<accession>A0A2B4RKI7</accession>
<comment type="caution">
    <text evidence="3">The sequence shown here is derived from an EMBL/GenBank/DDBJ whole genome shotgun (WGS) entry which is preliminary data.</text>
</comment>
<feature type="signal peptide" evidence="2">
    <location>
        <begin position="1"/>
        <end position="24"/>
    </location>
</feature>
<feature type="transmembrane region" description="Helical" evidence="1">
    <location>
        <begin position="225"/>
        <end position="246"/>
    </location>
</feature>
<reference evidence="4" key="1">
    <citation type="journal article" date="2017" name="bioRxiv">
        <title>Comparative analysis of the genomes of Stylophora pistillata and Acropora digitifera provides evidence for extensive differences between species of corals.</title>
        <authorList>
            <person name="Voolstra C.R."/>
            <person name="Li Y."/>
            <person name="Liew Y.J."/>
            <person name="Baumgarten S."/>
            <person name="Zoccola D."/>
            <person name="Flot J.-F."/>
            <person name="Tambutte S."/>
            <person name="Allemand D."/>
            <person name="Aranda M."/>
        </authorList>
    </citation>
    <scope>NUCLEOTIDE SEQUENCE [LARGE SCALE GENOMIC DNA]</scope>
</reference>